<reference evidence="1" key="1">
    <citation type="submission" date="2017-10" db="EMBL/GenBank/DDBJ databases">
        <title>Massilia psychrophilum sp. nov., a novel purple-pigmented bacterium isolated from Tianshan glacier, Xinjiang Municipality, China.</title>
        <authorList>
            <person name="Wang H."/>
        </authorList>
    </citation>
    <scope>NUCLEOTIDE SEQUENCE [LARGE SCALE GENOMIC DNA]</scope>
    <source>
        <strain evidence="1">B2</strain>
    </source>
</reference>
<organism evidence="1 2">
    <name type="scientific">Massilia violaceinigra</name>
    <dbReference type="NCBI Taxonomy" id="2045208"/>
    <lineage>
        <taxon>Bacteria</taxon>
        <taxon>Pseudomonadati</taxon>
        <taxon>Pseudomonadota</taxon>
        <taxon>Betaproteobacteria</taxon>
        <taxon>Burkholderiales</taxon>
        <taxon>Oxalobacteraceae</taxon>
        <taxon>Telluria group</taxon>
        <taxon>Massilia</taxon>
    </lineage>
</organism>
<keyword evidence="2" id="KW-1185">Reference proteome</keyword>
<evidence type="ECO:0000313" key="2">
    <source>
        <dbReference type="Proteomes" id="UP000229897"/>
    </source>
</evidence>
<gene>
    <name evidence="1" type="ORF">CR152_29225</name>
</gene>
<dbReference type="OrthoDB" id="8759057at2"/>
<protein>
    <submittedName>
        <fullName evidence="1">Uncharacterized protein</fullName>
    </submittedName>
</protein>
<dbReference type="KEGG" id="mass:CR152_29225"/>
<dbReference type="RefSeq" id="WP_099880898.1">
    <property type="nucleotide sequence ID" value="NZ_CP024608.1"/>
</dbReference>
<evidence type="ECO:0000313" key="1">
    <source>
        <dbReference type="EMBL" id="ATQ78139.1"/>
    </source>
</evidence>
<dbReference type="EMBL" id="CP024608">
    <property type="protein sequence ID" value="ATQ78139.1"/>
    <property type="molecule type" value="Genomic_DNA"/>
</dbReference>
<accession>A0A2D2DT30</accession>
<sequence>MKALKSPLATELLADPIAREQLRRFLVTRRAGAGNTEQGADAQVEIRRSKTGGTVKAVFVPKAKDA</sequence>
<proteinExistence type="predicted"/>
<dbReference type="AlphaFoldDB" id="A0A2D2DT30"/>
<name>A0A2D2DT30_9BURK</name>
<dbReference type="Proteomes" id="UP000229897">
    <property type="component" value="Chromosome"/>
</dbReference>